<accession>A0A9D1K3X3</accession>
<dbReference type="AlphaFoldDB" id="A0A9D1K3X3"/>
<feature type="domain" description="Nucleoside diphosphate kinase-like" evidence="8">
    <location>
        <begin position="21"/>
        <end position="145"/>
    </location>
</feature>
<dbReference type="EMBL" id="DVJO01000107">
    <property type="protein sequence ID" value="HIS82956.1"/>
    <property type="molecule type" value="Genomic_DNA"/>
</dbReference>
<keyword evidence="2" id="KW-0808">Transferase</keyword>
<evidence type="ECO:0000256" key="3">
    <source>
        <dbReference type="ARBA" id="ARBA00022741"/>
    </source>
</evidence>
<dbReference type="PANTHER" id="PTHR46161">
    <property type="entry name" value="NUCLEOSIDE DIPHOSPHATE KINASE"/>
    <property type="match status" value="1"/>
</dbReference>
<evidence type="ECO:0000256" key="6">
    <source>
        <dbReference type="PROSITE-ProRule" id="PRU00706"/>
    </source>
</evidence>
<sequence>MINFLPRCEQNNYYKPSFQAYEKTFVMLKPDSFKRSLDGKIMESLKAKNLDVLKQWEGIAPREKLEGNYIQHKNKSFFKEWIDFLLSGKVRALLVGGEDAISEINNLKKSIRSSYAPGEKRFNLIHSSDDADNAKREIKNFFDIEI</sequence>
<dbReference type="InterPro" id="IPR001564">
    <property type="entry name" value="Nucleoside_diP_kinase"/>
</dbReference>
<evidence type="ECO:0000259" key="8">
    <source>
        <dbReference type="SMART" id="SM00562"/>
    </source>
</evidence>
<evidence type="ECO:0000313" key="10">
    <source>
        <dbReference type="Proteomes" id="UP000824139"/>
    </source>
</evidence>
<dbReference type="InterPro" id="IPR036850">
    <property type="entry name" value="NDK-like_dom_sf"/>
</dbReference>
<evidence type="ECO:0000256" key="4">
    <source>
        <dbReference type="ARBA" id="ARBA00022777"/>
    </source>
</evidence>
<evidence type="ECO:0000256" key="2">
    <source>
        <dbReference type="ARBA" id="ARBA00022679"/>
    </source>
</evidence>
<organism evidence="9 10">
    <name type="scientific">Candidatus Scatenecus faecavium</name>
    <dbReference type="NCBI Taxonomy" id="2840915"/>
    <lineage>
        <taxon>Bacteria</taxon>
        <taxon>Candidatus Scatenecus</taxon>
    </lineage>
</organism>
<keyword evidence="3" id="KW-0547">Nucleotide-binding</keyword>
<evidence type="ECO:0000256" key="5">
    <source>
        <dbReference type="ARBA" id="ARBA00022840"/>
    </source>
</evidence>
<dbReference type="GO" id="GO:0004550">
    <property type="term" value="F:nucleoside diphosphate kinase activity"/>
    <property type="evidence" value="ECO:0007669"/>
    <property type="project" value="InterPro"/>
</dbReference>
<reference evidence="9" key="1">
    <citation type="submission" date="2020-10" db="EMBL/GenBank/DDBJ databases">
        <authorList>
            <person name="Gilroy R."/>
        </authorList>
    </citation>
    <scope>NUCLEOTIDE SEQUENCE</scope>
    <source>
        <strain evidence="9">CHK152-2994</strain>
    </source>
</reference>
<protein>
    <submittedName>
        <fullName evidence="9">Nucleoside-diphosphate kinase</fullName>
    </submittedName>
</protein>
<dbReference type="GO" id="GO:0006183">
    <property type="term" value="P:GTP biosynthetic process"/>
    <property type="evidence" value="ECO:0007669"/>
    <property type="project" value="InterPro"/>
</dbReference>
<dbReference type="GO" id="GO:0006228">
    <property type="term" value="P:UTP biosynthetic process"/>
    <property type="evidence" value="ECO:0007669"/>
    <property type="project" value="InterPro"/>
</dbReference>
<dbReference type="InterPro" id="IPR034907">
    <property type="entry name" value="NDK-like_dom"/>
</dbReference>
<comment type="caution">
    <text evidence="9">The sequence shown here is derived from an EMBL/GenBank/DDBJ whole genome shotgun (WGS) entry which is preliminary data.</text>
</comment>
<gene>
    <name evidence="9" type="ORF">IAD41_05045</name>
</gene>
<dbReference type="SUPFAM" id="SSF54919">
    <property type="entry name" value="Nucleoside diphosphate kinase, NDK"/>
    <property type="match status" value="1"/>
</dbReference>
<evidence type="ECO:0000256" key="7">
    <source>
        <dbReference type="RuleBase" id="RU004011"/>
    </source>
</evidence>
<name>A0A9D1K3X3_9BACT</name>
<evidence type="ECO:0000313" key="9">
    <source>
        <dbReference type="EMBL" id="HIS82956.1"/>
    </source>
</evidence>
<dbReference type="GO" id="GO:0005524">
    <property type="term" value="F:ATP binding"/>
    <property type="evidence" value="ECO:0007669"/>
    <property type="project" value="UniProtKB-KW"/>
</dbReference>
<keyword evidence="5" id="KW-0067">ATP-binding</keyword>
<dbReference type="SMART" id="SM00562">
    <property type="entry name" value="NDK"/>
    <property type="match status" value="1"/>
</dbReference>
<dbReference type="Proteomes" id="UP000824139">
    <property type="component" value="Unassembled WGS sequence"/>
</dbReference>
<dbReference type="Pfam" id="PF00334">
    <property type="entry name" value="NDK"/>
    <property type="match status" value="1"/>
</dbReference>
<dbReference type="PRINTS" id="PR01243">
    <property type="entry name" value="NUCDPKINASE"/>
</dbReference>
<comment type="caution">
    <text evidence="6">Lacks conserved residue(s) required for the propagation of feature annotation.</text>
</comment>
<comment type="similarity">
    <text evidence="1 6 7">Belongs to the NDK family.</text>
</comment>
<dbReference type="GO" id="GO:0006241">
    <property type="term" value="P:CTP biosynthetic process"/>
    <property type="evidence" value="ECO:0007669"/>
    <property type="project" value="InterPro"/>
</dbReference>
<dbReference type="Gene3D" id="3.30.70.141">
    <property type="entry name" value="Nucleoside diphosphate kinase-like domain"/>
    <property type="match status" value="1"/>
</dbReference>
<reference evidence="9" key="2">
    <citation type="journal article" date="2021" name="PeerJ">
        <title>Extensive microbial diversity within the chicken gut microbiome revealed by metagenomics and culture.</title>
        <authorList>
            <person name="Gilroy R."/>
            <person name="Ravi A."/>
            <person name="Getino M."/>
            <person name="Pursley I."/>
            <person name="Horton D.L."/>
            <person name="Alikhan N.F."/>
            <person name="Baker D."/>
            <person name="Gharbi K."/>
            <person name="Hall N."/>
            <person name="Watson M."/>
            <person name="Adriaenssens E.M."/>
            <person name="Foster-Nyarko E."/>
            <person name="Jarju S."/>
            <person name="Secka A."/>
            <person name="Antonio M."/>
            <person name="Oren A."/>
            <person name="Chaudhuri R.R."/>
            <person name="La Ragione R."/>
            <person name="Hildebrand F."/>
            <person name="Pallen M.J."/>
        </authorList>
    </citation>
    <scope>NUCLEOTIDE SEQUENCE</scope>
    <source>
        <strain evidence="9">CHK152-2994</strain>
    </source>
</reference>
<evidence type="ECO:0000256" key="1">
    <source>
        <dbReference type="ARBA" id="ARBA00008142"/>
    </source>
</evidence>
<proteinExistence type="inferred from homology"/>
<keyword evidence="4 9" id="KW-0418">Kinase</keyword>
<dbReference type="PANTHER" id="PTHR46161:SF3">
    <property type="entry name" value="NUCLEOSIDE DIPHOSPHATE KINASE DDB_G0292928-RELATED"/>
    <property type="match status" value="1"/>
</dbReference>
<dbReference type="PROSITE" id="PS51374">
    <property type="entry name" value="NDPK_LIKE"/>
    <property type="match status" value="1"/>
</dbReference>